<accession>A0A540MYQ6</accession>
<evidence type="ECO:0000313" key="2">
    <source>
        <dbReference type="EMBL" id="TQE03921.1"/>
    </source>
</evidence>
<comment type="caution">
    <text evidence="2">The sequence shown here is derived from an EMBL/GenBank/DDBJ whole genome shotgun (WGS) entry which is preliminary data.</text>
</comment>
<dbReference type="InterPro" id="IPR038824">
    <property type="entry name" value="SHOC1-like"/>
</dbReference>
<protein>
    <recommendedName>
        <fullName evidence="4">Protein SHORTAGE IN CHIASMATA 1</fullName>
    </recommendedName>
</protein>
<sequence>MRTRYLNIDYFTATPTQTPESTTFLHLPIPHLPPSNLSTPFDGLQLPRFDSELEVSLQIEQLPIGDALSKFFSDVLPQKIVIDVADLEAGDSYPSSRSFGSGSRELQFSEQKAEDLKEEKRSEDQITFGSKTHEADFRKKDNGRRDAEKDAHPYEMLHFETPELDVFLENAYIYEKEGLPFLSEVPEAENNLTFDSADLRITIGMEGVGLTKFQFGMHEMLNRTLEFPWEVHESVHTVEDVHSEYSMDQKAYMFEDDCSYKDHMHFYQNFPLLEVNEITLPTLTGLSVEDELSSVYENIEPQHWDKKDNLNGKELLGTKEYGTLECLLDLRSDLGSLDITPEMDLLSMVEMPQMQGNITYQGTSMDACFQSRSLVVFEEFQILDLNSSQHFEVLISTLTANEPETCDWMFHGDINFNTLIVSHELALVDGTFKSLPVPVLSDHEKICSSYVVMEETLTNLQPLPLSASDRIYLDWHFLEKDKCNCQISFSHQKILEDTNSLSTCFDWDSYDDGKLVYDFAFSDDAVDEFNTEENKELQELPSDGIPMLAGHLGDTSGKLSGGAFPQKKIGEYIDKRGAERASSLFKSMSQFNDISFFLNPQKASTGGNSNCAVTTVANATSPKGDQSYSISAPVENMNDQQSEELSDIFPGQEKNDMRYKEGADEVEASSMPLPNLSVPPAVEAERFQQSMASFPEMVIVVNTQNLDKEMIVSRRSTYQKILAMEKEGVQVVERDSDLPVDIIISSAICLVWYDCKNIGKKATTIDEASSCLPLCIENIATNVLTLLSFTFSGCIMIFEGENSFLSTVMEYSDGLYAAAAGLGIDLQLFNSYSSELTDEIILSCMGHATKSKRFIYPRMPESESLAESFLTRFPSVNALTAHAILSSGGLLKEFLESSHETRMSVIQKYHVPDESITLFSTLCKYGEPADSKSIMTDCSSSVSSGPDSGRYNRNLVLERKKRKYNGSPDKYELQTNEFLHLEPLNQFSTNILNPSTASKLADSCMSKSPKIIDEFRKSRFSQNDLFDQEVGLDTDMMMNPFKVFEPYDSQISKGPQVLNDIKRSCSSLKDKLSGQKRGSDTPIMKNFDFYNKNSEVLHEDLKGEVIDLKGSPVLDEDSSFIGNPMKFSSQMPELEMDSTRKSKAARKLSFGLSSHRTFPTAAEINSTPTVWRSAENLRKISQVGANNYSGTDLKHDVFPLTNRNKPLEETFMKRSGGKSQGLHFHENDISPYGGMQGLHLYGNDISHYGGTPLSRALHSGSSQKNTPWTIEFLNRIKEKSRLRQQSLPGDLSGPSLGYPGNVSKITKRRSPSILDFYKYQGGNTPRKFPEKKRQKRPLQSSSSSKNETISAPALTEWTPIDKRARQTLSFATNDSGNQTKLVWSDGAHGVRKKFQMQT</sequence>
<feature type="compositionally biased region" description="Polar residues" evidence="1">
    <location>
        <begin position="1337"/>
        <end position="1349"/>
    </location>
</feature>
<evidence type="ECO:0000256" key="1">
    <source>
        <dbReference type="SAM" id="MobiDB-lite"/>
    </source>
</evidence>
<dbReference type="GO" id="GO:0000712">
    <property type="term" value="P:resolution of meiotic recombination intermediates"/>
    <property type="evidence" value="ECO:0007669"/>
    <property type="project" value="TreeGrafter"/>
</dbReference>
<evidence type="ECO:0000313" key="3">
    <source>
        <dbReference type="Proteomes" id="UP000315295"/>
    </source>
</evidence>
<feature type="region of interest" description="Disordered" evidence="1">
    <location>
        <begin position="1281"/>
        <end position="1304"/>
    </location>
</feature>
<feature type="region of interest" description="Disordered" evidence="1">
    <location>
        <begin position="1318"/>
        <end position="1358"/>
    </location>
</feature>
<feature type="compositionally biased region" description="Low complexity" evidence="1">
    <location>
        <begin position="91"/>
        <end position="103"/>
    </location>
</feature>
<dbReference type="Proteomes" id="UP000315295">
    <property type="component" value="Unassembled WGS sequence"/>
</dbReference>
<name>A0A540MYQ6_MALBA</name>
<keyword evidence="3" id="KW-1185">Reference proteome</keyword>
<reference evidence="2 3" key="1">
    <citation type="journal article" date="2019" name="G3 (Bethesda)">
        <title>Sequencing of a Wild Apple (Malus baccata) Genome Unravels the Differences Between Cultivated and Wild Apple Species Regarding Disease Resistance and Cold Tolerance.</title>
        <authorList>
            <person name="Chen X."/>
        </authorList>
    </citation>
    <scope>NUCLEOTIDE SEQUENCE [LARGE SCALE GENOMIC DNA]</scope>
    <source>
        <strain evidence="3">cv. Shandingzi</strain>
        <tissue evidence="2">Leaves</tissue>
    </source>
</reference>
<feature type="compositionally biased region" description="Basic and acidic residues" evidence="1">
    <location>
        <begin position="131"/>
        <end position="146"/>
    </location>
</feature>
<feature type="region of interest" description="Disordered" evidence="1">
    <location>
        <begin position="91"/>
        <end position="146"/>
    </location>
</feature>
<dbReference type="PANTHER" id="PTHR35764">
    <property type="entry name" value="PROTEIN SHORTAGE IN CHIASMATA 1"/>
    <property type="match status" value="1"/>
</dbReference>
<dbReference type="PANTHER" id="PTHR35764:SF1">
    <property type="entry name" value="PROTEIN SHORTAGE IN CHIASMATA 1"/>
    <property type="match status" value="1"/>
</dbReference>
<dbReference type="STRING" id="106549.A0A540MYQ6"/>
<evidence type="ECO:0008006" key="4">
    <source>
        <dbReference type="Google" id="ProtNLM"/>
    </source>
</evidence>
<organism evidence="2 3">
    <name type="scientific">Malus baccata</name>
    <name type="common">Siberian crab apple</name>
    <name type="synonym">Pyrus baccata</name>
    <dbReference type="NCBI Taxonomy" id="106549"/>
    <lineage>
        <taxon>Eukaryota</taxon>
        <taxon>Viridiplantae</taxon>
        <taxon>Streptophyta</taxon>
        <taxon>Embryophyta</taxon>
        <taxon>Tracheophyta</taxon>
        <taxon>Spermatophyta</taxon>
        <taxon>Magnoliopsida</taxon>
        <taxon>eudicotyledons</taxon>
        <taxon>Gunneridae</taxon>
        <taxon>Pentapetalae</taxon>
        <taxon>rosids</taxon>
        <taxon>fabids</taxon>
        <taxon>Rosales</taxon>
        <taxon>Rosaceae</taxon>
        <taxon>Amygdaloideae</taxon>
        <taxon>Maleae</taxon>
        <taxon>Malus</taxon>
    </lineage>
</organism>
<feature type="compositionally biased region" description="Basic and acidic residues" evidence="1">
    <location>
        <begin position="111"/>
        <end position="124"/>
    </location>
</feature>
<gene>
    <name evidence="2" type="ORF">C1H46_010448</name>
</gene>
<dbReference type="EMBL" id="VIEB01000148">
    <property type="protein sequence ID" value="TQE03921.1"/>
    <property type="molecule type" value="Genomic_DNA"/>
</dbReference>
<proteinExistence type="predicted"/>